<gene>
    <name evidence="4" type="ORF">BC938DRAFT_471485</name>
</gene>
<feature type="compositionally biased region" description="Basic residues" evidence="3">
    <location>
        <begin position="430"/>
        <end position="440"/>
    </location>
</feature>
<reference evidence="4 5" key="1">
    <citation type="journal article" date="2018" name="New Phytol.">
        <title>Phylogenomics of Endogonaceae and evolution of mycorrhizas within Mucoromycota.</title>
        <authorList>
            <person name="Chang Y."/>
            <person name="Desiro A."/>
            <person name="Na H."/>
            <person name="Sandor L."/>
            <person name="Lipzen A."/>
            <person name="Clum A."/>
            <person name="Barry K."/>
            <person name="Grigoriev I.V."/>
            <person name="Martin F.M."/>
            <person name="Stajich J.E."/>
            <person name="Smith M.E."/>
            <person name="Bonito G."/>
            <person name="Spatafora J.W."/>
        </authorList>
    </citation>
    <scope>NUCLEOTIDE SEQUENCE [LARGE SCALE GENOMIC DNA]</scope>
    <source>
        <strain evidence="4 5">AD002</strain>
    </source>
</reference>
<feature type="compositionally biased region" description="Low complexity" evidence="3">
    <location>
        <begin position="125"/>
        <end position="152"/>
    </location>
</feature>
<evidence type="ECO:0000313" key="4">
    <source>
        <dbReference type="EMBL" id="RUS25903.1"/>
    </source>
</evidence>
<feature type="region of interest" description="Disordered" evidence="3">
    <location>
        <begin position="115"/>
        <end position="178"/>
    </location>
</feature>
<dbReference type="GO" id="GO:0005634">
    <property type="term" value="C:nucleus"/>
    <property type="evidence" value="ECO:0007669"/>
    <property type="project" value="TreeGrafter"/>
</dbReference>
<dbReference type="InterPro" id="IPR051362">
    <property type="entry name" value="WD_repeat_creC_regulators"/>
</dbReference>
<organism evidence="4 5">
    <name type="scientific">Jimgerdemannia flammicorona</name>
    <dbReference type="NCBI Taxonomy" id="994334"/>
    <lineage>
        <taxon>Eukaryota</taxon>
        <taxon>Fungi</taxon>
        <taxon>Fungi incertae sedis</taxon>
        <taxon>Mucoromycota</taxon>
        <taxon>Mucoromycotina</taxon>
        <taxon>Endogonomycetes</taxon>
        <taxon>Endogonales</taxon>
        <taxon>Endogonaceae</taxon>
        <taxon>Jimgerdemannia</taxon>
    </lineage>
</organism>
<proteinExistence type="predicted"/>
<keyword evidence="5" id="KW-1185">Reference proteome</keyword>
<dbReference type="EMBL" id="RBNJ01011699">
    <property type="protein sequence ID" value="RUS25903.1"/>
    <property type="molecule type" value="Genomic_DNA"/>
</dbReference>
<feature type="compositionally biased region" description="Low complexity" evidence="3">
    <location>
        <begin position="12"/>
        <end position="24"/>
    </location>
</feature>
<accession>A0A433Q802</accession>
<evidence type="ECO:0000313" key="5">
    <source>
        <dbReference type="Proteomes" id="UP000274822"/>
    </source>
</evidence>
<feature type="compositionally biased region" description="Polar residues" evidence="3">
    <location>
        <begin position="417"/>
        <end position="429"/>
    </location>
</feature>
<protein>
    <recommendedName>
        <fullName evidence="6">WD40-repeat-containing domain protein</fullName>
    </recommendedName>
</protein>
<name>A0A433Q802_9FUNG</name>
<evidence type="ECO:0000256" key="1">
    <source>
        <dbReference type="ARBA" id="ARBA00022574"/>
    </source>
</evidence>
<feature type="region of interest" description="Disordered" evidence="3">
    <location>
        <begin position="405"/>
        <end position="440"/>
    </location>
</feature>
<dbReference type="Proteomes" id="UP000274822">
    <property type="component" value="Unassembled WGS sequence"/>
</dbReference>
<dbReference type="GO" id="GO:0045013">
    <property type="term" value="P:carbon catabolite repression of transcription"/>
    <property type="evidence" value="ECO:0007669"/>
    <property type="project" value="TreeGrafter"/>
</dbReference>
<dbReference type="Gene3D" id="2.130.10.10">
    <property type="entry name" value="YVTN repeat-like/Quinoprotein amine dehydrogenase"/>
    <property type="match status" value="1"/>
</dbReference>
<keyword evidence="2" id="KW-0677">Repeat</keyword>
<dbReference type="PANTHER" id="PTHR14107:SF16">
    <property type="entry name" value="AT02583P"/>
    <property type="match status" value="1"/>
</dbReference>
<dbReference type="GO" id="GO:0051286">
    <property type="term" value="C:cell tip"/>
    <property type="evidence" value="ECO:0007669"/>
    <property type="project" value="TreeGrafter"/>
</dbReference>
<keyword evidence="1" id="KW-0853">WD repeat</keyword>
<evidence type="ECO:0000256" key="3">
    <source>
        <dbReference type="SAM" id="MobiDB-lite"/>
    </source>
</evidence>
<dbReference type="AlphaFoldDB" id="A0A433Q802"/>
<feature type="region of interest" description="Disordered" evidence="3">
    <location>
        <begin position="1"/>
        <end position="42"/>
    </location>
</feature>
<feature type="compositionally biased region" description="Pro residues" evidence="3">
    <location>
        <begin position="153"/>
        <end position="171"/>
    </location>
</feature>
<evidence type="ECO:0008006" key="6">
    <source>
        <dbReference type="Google" id="ProtNLM"/>
    </source>
</evidence>
<dbReference type="GO" id="GO:0032153">
    <property type="term" value="C:cell division site"/>
    <property type="evidence" value="ECO:0007669"/>
    <property type="project" value="TreeGrafter"/>
</dbReference>
<dbReference type="InterPro" id="IPR015943">
    <property type="entry name" value="WD40/YVTN_repeat-like_dom_sf"/>
</dbReference>
<comment type="caution">
    <text evidence="4">The sequence shown here is derived from an EMBL/GenBank/DDBJ whole genome shotgun (WGS) entry which is preliminary data.</text>
</comment>
<evidence type="ECO:0000256" key="2">
    <source>
        <dbReference type="ARBA" id="ARBA00022737"/>
    </source>
</evidence>
<dbReference type="PANTHER" id="PTHR14107">
    <property type="entry name" value="WD REPEAT PROTEIN"/>
    <property type="match status" value="1"/>
</dbReference>
<sequence>MNHSEDYSGFNSPSTSGSTSGTKPPGLPNVPRNPHIPPSDPDFECRDFVAAEGQYVLKQDIFNETLLPAYTVGTTASLVSIKYKEYPSHVNASNKSTSSSGDNVSAIDRVGETLVHGDSDDDAFTPATTITGTSTPGASAPSSTTTSSSQLVPPLPPRPPTITTPSTPPPVSDYALASPKSVGPPVLAIEGKGEAGESGFTMALFTRNKQPKKPKNNLTKTNSSFVQKIVTNENLAKILSQRTSEDTYLFYNVGRCFVWMDATSKPKEPLSRIVFAKAYPTSHDVNLLTRGCDHLDVIIGFSSGDCIWFDPLCNKYYRLNKAGIMNGSAVTMVKWVPGSESIFMAAYQDGSIIVFDKERDDQGFSLAPAPDGETWVLGQCGICTLARSRLPTAYRVADLPPPFPLLQTPRHAAAEEQQAQPSGALASQQKGHHRYAVGPD</sequence>